<accession>A0ABS9XY68</accession>
<proteinExistence type="predicted"/>
<protein>
    <submittedName>
        <fullName evidence="1">DUF6221 family protein</fullName>
    </submittedName>
</protein>
<dbReference type="InterPro" id="IPR046193">
    <property type="entry name" value="DUF6221"/>
</dbReference>
<gene>
    <name evidence="1" type="ORF">MQN93_42035</name>
</gene>
<keyword evidence="2" id="KW-1185">Reference proteome</keyword>
<organism evidence="1 2">
    <name type="scientific">Streptomyces spinosisporus</name>
    <dbReference type="NCBI Taxonomy" id="2927582"/>
    <lineage>
        <taxon>Bacteria</taxon>
        <taxon>Bacillati</taxon>
        <taxon>Actinomycetota</taxon>
        <taxon>Actinomycetes</taxon>
        <taxon>Kitasatosporales</taxon>
        <taxon>Streptomycetaceae</taxon>
        <taxon>Streptomyces</taxon>
    </lineage>
</organism>
<name>A0ABS9XY68_9ACTN</name>
<dbReference type="Proteomes" id="UP001165270">
    <property type="component" value="Unassembled WGS sequence"/>
</dbReference>
<dbReference type="RefSeq" id="WP_242713642.1">
    <property type="nucleotide sequence ID" value="NZ_JALDAX010000032.1"/>
</dbReference>
<reference evidence="1" key="1">
    <citation type="submission" date="2022-03" db="EMBL/GenBank/DDBJ databases">
        <title>Streptomyces 7R015 and 7R016 isolated from Barleria lupulina in Thailand.</title>
        <authorList>
            <person name="Kanchanasin P."/>
            <person name="Phongsopitanun W."/>
            <person name="Tanasupawat S."/>
        </authorList>
    </citation>
    <scope>NUCLEOTIDE SEQUENCE</scope>
    <source>
        <strain evidence="1">7R016</strain>
    </source>
</reference>
<dbReference type="Pfam" id="PF19730">
    <property type="entry name" value="DUF6221"/>
    <property type="match status" value="1"/>
</dbReference>
<dbReference type="EMBL" id="JALDAX010000032">
    <property type="protein sequence ID" value="MCI3246291.1"/>
    <property type="molecule type" value="Genomic_DNA"/>
</dbReference>
<evidence type="ECO:0000313" key="1">
    <source>
        <dbReference type="EMBL" id="MCI3246291.1"/>
    </source>
</evidence>
<evidence type="ECO:0000313" key="2">
    <source>
        <dbReference type="Proteomes" id="UP001165270"/>
    </source>
</evidence>
<sequence length="141" mass="16069">MPSQGELIAAFLRARYMDAREAEASRRSIPGNLPFRWTHVFEWNEEFVLIEGLHRAPAKAFYRRYGQPAADPAVLADLDAKLAVLDEHQDVNDGDCDTCVDGQWGYPTHGSSSPQRHPCRTLRHLAVPFAAHPDYDERWRP</sequence>
<comment type="caution">
    <text evidence="1">The sequence shown here is derived from an EMBL/GenBank/DDBJ whole genome shotgun (WGS) entry which is preliminary data.</text>
</comment>